<comment type="similarity">
    <text evidence="1">Belongs to the 'phage' integrase family.</text>
</comment>
<dbReference type="InterPro" id="IPR002104">
    <property type="entry name" value="Integrase_catalytic"/>
</dbReference>
<keyword evidence="6" id="KW-1185">Reference proteome</keyword>
<protein>
    <submittedName>
        <fullName evidence="5">Tyrosine-type recombinase/integrase</fullName>
    </submittedName>
</protein>
<organism evidence="5 6">
    <name type="scientific">Enterocloster hominis</name>
    <name type="common">ex Hitch et al. 2024</name>
    <dbReference type="NCBI Taxonomy" id="1917870"/>
    <lineage>
        <taxon>Bacteria</taxon>
        <taxon>Bacillati</taxon>
        <taxon>Bacillota</taxon>
        <taxon>Clostridia</taxon>
        <taxon>Lachnospirales</taxon>
        <taxon>Lachnospiraceae</taxon>
        <taxon>Enterocloster</taxon>
    </lineage>
</organism>
<name>A0ABV1DBU7_9FIRM</name>
<feature type="domain" description="Tyr recombinase" evidence="4">
    <location>
        <begin position="194"/>
        <end position="394"/>
    </location>
</feature>
<dbReference type="EMBL" id="JBBMFM010000130">
    <property type="protein sequence ID" value="MEQ2427841.1"/>
    <property type="molecule type" value="Genomic_DNA"/>
</dbReference>
<dbReference type="InterPro" id="IPR010998">
    <property type="entry name" value="Integrase_recombinase_N"/>
</dbReference>
<evidence type="ECO:0000256" key="1">
    <source>
        <dbReference type="ARBA" id="ARBA00008857"/>
    </source>
</evidence>
<comment type="caution">
    <text evidence="5">The sequence shown here is derived from an EMBL/GenBank/DDBJ whole genome shotgun (WGS) entry which is preliminary data.</text>
</comment>
<evidence type="ECO:0000256" key="3">
    <source>
        <dbReference type="ARBA" id="ARBA00023172"/>
    </source>
</evidence>
<dbReference type="InterPro" id="IPR013762">
    <property type="entry name" value="Integrase-like_cat_sf"/>
</dbReference>
<dbReference type="PROSITE" id="PS51898">
    <property type="entry name" value="TYR_RECOMBINASE"/>
    <property type="match status" value="1"/>
</dbReference>
<evidence type="ECO:0000313" key="6">
    <source>
        <dbReference type="Proteomes" id="UP001454086"/>
    </source>
</evidence>
<gene>
    <name evidence="5" type="ORF">WMQ36_23030</name>
</gene>
<keyword evidence="3" id="KW-0233">DNA recombination</keyword>
<dbReference type="InterPro" id="IPR011010">
    <property type="entry name" value="DNA_brk_join_enz"/>
</dbReference>
<dbReference type="Proteomes" id="UP001454086">
    <property type="component" value="Unassembled WGS sequence"/>
</dbReference>
<dbReference type="Gene3D" id="1.10.150.130">
    <property type="match status" value="1"/>
</dbReference>
<dbReference type="SUPFAM" id="SSF56349">
    <property type="entry name" value="DNA breaking-rejoining enzymes"/>
    <property type="match status" value="1"/>
</dbReference>
<dbReference type="Pfam" id="PF00589">
    <property type="entry name" value="Phage_integrase"/>
    <property type="match status" value="1"/>
</dbReference>
<dbReference type="RefSeq" id="WP_008721013.1">
    <property type="nucleotide sequence ID" value="NZ_JBBMFM010000130.1"/>
</dbReference>
<reference evidence="5 6" key="1">
    <citation type="submission" date="2024-03" db="EMBL/GenBank/DDBJ databases">
        <title>Human intestinal bacterial collection.</title>
        <authorList>
            <person name="Pauvert C."/>
            <person name="Hitch T.C.A."/>
            <person name="Clavel T."/>
        </authorList>
    </citation>
    <scope>NUCLEOTIDE SEQUENCE [LARGE SCALE GENOMIC DNA]</scope>
    <source>
        <strain evidence="5 6">CLA-SR-H021</strain>
    </source>
</reference>
<keyword evidence="2" id="KW-0238">DNA-binding</keyword>
<dbReference type="PANTHER" id="PTHR30349">
    <property type="entry name" value="PHAGE INTEGRASE-RELATED"/>
    <property type="match status" value="1"/>
</dbReference>
<dbReference type="Pfam" id="PF13102">
    <property type="entry name" value="Phage_int_SAM_5"/>
    <property type="match status" value="1"/>
</dbReference>
<accession>A0ABV1DBU7</accession>
<dbReference type="PANTHER" id="PTHR30349:SF64">
    <property type="entry name" value="PROPHAGE INTEGRASE INTD-RELATED"/>
    <property type="match status" value="1"/>
</dbReference>
<proteinExistence type="inferred from homology"/>
<dbReference type="InterPro" id="IPR025269">
    <property type="entry name" value="SAM-like_dom"/>
</dbReference>
<sequence length="420" mass="49446">MTGSLQIKGRYYYAVLNFYDSKGKRISRWIPTKCAVDKNTKRKAERILNQLLAEYDGHEIVDDSKNLKVSDFAWEWLRSKEDAIEGSTYDSYYSNVQHIEQFFGKEEYKDLYVEDLTCDVIEKFYIFLLKYGKLVKRKNDDDPGLSRKYVCEISKNLKAMLDYAHDKKVIFSNKDENPNPARLVKVPKKRKTQVEFSYLDDEDSAIFLNAIKGHVLEQYFIITLFYGLRRSEALGLRWKAINLKKRVLVIKHTVVKNRRRIEKDRTKNDESHREYPIPDFVYELLTGILQKQRENRRLFGDEYFDSDYVFTWDDGRPFSTDYPTKTFKKIVTRTEGLDENLRLHDLRASCVTLLAQEGYTLKEIQKWIGHAENSEETLKVYMRAKSKVKSNIGADLSGKFSALMLEKGMEERDNFNKLSS</sequence>
<dbReference type="InterPro" id="IPR050090">
    <property type="entry name" value="Tyrosine_recombinase_XerCD"/>
</dbReference>
<dbReference type="CDD" id="cd01189">
    <property type="entry name" value="INT_ICEBs1_C_like"/>
    <property type="match status" value="1"/>
</dbReference>
<evidence type="ECO:0000256" key="2">
    <source>
        <dbReference type="ARBA" id="ARBA00023125"/>
    </source>
</evidence>
<dbReference type="Gene3D" id="1.10.443.10">
    <property type="entry name" value="Intergrase catalytic core"/>
    <property type="match status" value="1"/>
</dbReference>
<evidence type="ECO:0000313" key="5">
    <source>
        <dbReference type="EMBL" id="MEQ2427841.1"/>
    </source>
</evidence>
<evidence type="ECO:0000259" key="4">
    <source>
        <dbReference type="PROSITE" id="PS51898"/>
    </source>
</evidence>